<feature type="domain" description="3-hydroxyacyl-CoA dehydrogenase NAD binding" evidence="6">
    <location>
        <begin position="36"/>
        <end position="86"/>
    </location>
</feature>
<dbReference type="EMBL" id="JACGCM010000854">
    <property type="protein sequence ID" value="KAF6165328.1"/>
    <property type="molecule type" value="Genomic_DNA"/>
</dbReference>
<dbReference type="SUPFAM" id="SSF51735">
    <property type="entry name" value="NAD(P)-binding Rossmann-fold domains"/>
    <property type="match status" value="1"/>
</dbReference>
<name>A0A7J7NEN2_9MAGN</name>
<dbReference type="PANTHER" id="PTHR23309:SF49">
    <property type="entry name" value="PEROXISOMAL BIFUNCTIONAL ENZYME"/>
    <property type="match status" value="1"/>
</dbReference>
<feature type="compositionally biased region" description="Polar residues" evidence="4">
    <location>
        <begin position="132"/>
        <end position="143"/>
    </location>
</feature>
<proteinExistence type="predicted"/>
<keyword evidence="5" id="KW-0472">Membrane</keyword>
<dbReference type="GO" id="GO:0070403">
    <property type="term" value="F:NAD+ binding"/>
    <property type="evidence" value="ECO:0007669"/>
    <property type="project" value="InterPro"/>
</dbReference>
<evidence type="ECO:0000256" key="4">
    <source>
        <dbReference type="SAM" id="MobiDB-lite"/>
    </source>
</evidence>
<evidence type="ECO:0000313" key="8">
    <source>
        <dbReference type="Proteomes" id="UP000541444"/>
    </source>
</evidence>
<dbReference type="GO" id="GO:0016853">
    <property type="term" value="F:isomerase activity"/>
    <property type="evidence" value="ECO:0007669"/>
    <property type="project" value="UniProtKB-KW"/>
</dbReference>
<feature type="compositionally biased region" description="Polar residues" evidence="4">
    <location>
        <begin position="107"/>
        <end position="123"/>
    </location>
</feature>
<accession>A0A7J7NEN2</accession>
<dbReference type="AlphaFoldDB" id="A0A7J7NEN2"/>
<keyword evidence="2" id="KW-0456">Lyase</keyword>
<reference evidence="7 8" key="1">
    <citation type="journal article" date="2020" name="IScience">
        <title>Genome Sequencing of the Endangered Kingdonia uniflora (Circaeasteraceae, Ranunculales) Reveals Potential Mechanisms of Evolutionary Specialization.</title>
        <authorList>
            <person name="Sun Y."/>
            <person name="Deng T."/>
            <person name="Zhang A."/>
            <person name="Moore M.J."/>
            <person name="Landis J.B."/>
            <person name="Lin N."/>
            <person name="Zhang H."/>
            <person name="Zhang X."/>
            <person name="Huang J."/>
            <person name="Zhang X."/>
            <person name="Sun H."/>
            <person name="Wang H."/>
        </authorList>
    </citation>
    <scope>NUCLEOTIDE SEQUENCE [LARGE SCALE GENOMIC DNA]</scope>
    <source>
        <strain evidence="7">TB1705</strain>
        <tissue evidence="7">Leaf</tissue>
    </source>
</reference>
<sequence length="345" mass="38033">MSNTSKGLVYTLCAQRAVSKIPNVTDIGLKPRQIKKVAVIGGGLMGSGIATTLLLGNILVVVKEINTEYLQKGMKTIEGYQKKSRGRRVTCKSRMTGTSLDYREKNQVLQNQEETSIPESTKPTLEEEEDQVLQNQEETSIPKSTKPALEEEVIEEKEEEPQLMDEVEAVPAADTGDLLGLTTEINPLASQLEDSNAMALAIVPPGGDPTNPGFANFGGNASGWELALVTNPSSNTTHVTESKLAGGFDRLLLDSLYEDTTSRGQPQNVVYGGGMSVQNPFDPRDPFSMSSNIAPPTNVQMAMLQQQQHQLMFQHQQHHQQQNMMMVPHQYSQQQQYLPQYSQQQ</sequence>
<evidence type="ECO:0000256" key="1">
    <source>
        <dbReference type="ARBA" id="ARBA00023235"/>
    </source>
</evidence>
<evidence type="ECO:0000256" key="3">
    <source>
        <dbReference type="ARBA" id="ARBA00023268"/>
    </source>
</evidence>
<keyword evidence="5" id="KW-0812">Transmembrane</keyword>
<feature type="region of interest" description="Disordered" evidence="4">
    <location>
        <begin position="95"/>
        <end position="150"/>
    </location>
</feature>
<feature type="transmembrane region" description="Helical" evidence="5">
    <location>
        <begin position="37"/>
        <end position="62"/>
    </location>
</feature>
<keyword evidence="3" id="KW-0511">Multifunctional enzyme</keyword>
<dbReference type="InterPro" id="IPR036291">
    <property type="entry name" value="NAD(P)-bd_dom_sf"/>
</dbReference>
<dbReference type="GO" id="GO:0003857">
    <property type="term" value="F:(3S)-3-hydroxyacyl-CoA dehydrogenase (NAD+) activity"/>
    <property type="evidence" value="ECO:0007669"/>
    <property type="project" value="TreeGrafter"/>
</dbReference>
<dbReference type="PANTHER" id="PTHR23309">
    <property type="entry name" value="3-HYDROXYACYL-COA DEHYROGENASE"/>
    <property type="match status" value="1"/>
</dbReference>
<comment type="caution">
    <text evidence="7">The sequence shown here is derived from an EMBL/GenBank/DDBJ whole genome shotgun (WGS) entry which is preliminary data.</text>
</comment>
<gene>
    <name evidence="7" type="ORF">GIB67_018772</name>
</gene>
<evidence type="ECO:0000259" key="6">
    <source>
        <dbReference type="Pfam" id="PF02737"/>
    </source>
</evidence>
<dbReference type="GO" id="GO:0006635">
    <property type="term" value="P:fatty acid beta-oxidation"/>
    <property type="evidence" value="ECO:0007669"/>
    <property type="project" value="TreeGrafter"/>
</dbReference>
<evidence type="ECO:0000313" key="7">
    <source>
        <dbReference type="EMBL" id="KAF6165328.1"/>
    </source>
</evidence>
<dbReference type="Proteomes" id="UP000541444">
    <property type="component" value="Unassembled WGS sequence"/>
</dbReference>
<organism evidence="7 8">
    <name type="scientific">Kingdonia uniflora</name>
    <dbReference type="NCBI Taxonomy" id="39325"/>
    <lineage>
        <taxon>Eukaryota</taxon>
        <taxon>Viridiplantae</taxon>
        <taxon>Streptophyta</taxon>
        <taxon>Embryophyta</taxon>
        <taxon>Tracheophyta</taxon>
        <taxon>Spermatophyta</taxon>
        <taxon>Magnoliopsida</taxon>
        <taxon>Ranunculales</taxon>
        <taxon>Circaeasteraceae</taxon>
        <taxon>Kingdonia</taxon>
    </lineage>
</organism>
<dbReference type="Pfam" id="PF02737">
    <property type="entry name" value="3HCDH_N"/>
    <property type="match status" value="1"/>
</dbReference>
<keyword evidence="5" id="KW-1133">Transmembrane helix</keyword>
<dbReference type="Gene3D" id="3.40.50.720">
    <property type="entry name" value="NAD(P)-binding Rossmann-like Domain"/>
    <property type="match status" value="1"/>
</dbReference>
<dbReference type="GO" id="GO:0005777">
    <property type="term" value="C:peroxisome"/>
    <property type="evidence" value="ECO:0007669"/>
    <property type="project" value="TreeGrafter"/>
</dbReference>
<protein>
    <recommendedName>
        <fullName evidence="6">3-hydroxyacyl-CoA dehydrogenase NAD binding domain-containing protein</fullName>
    </recommendedName>
</protein>
<evidence type="ECO:0000256" key="2">
    <source>
        <dbReference type="ARBA" id="ARBA00023239"/>
    </source>
</evidence>
<evidence type="ECO:0000256" key="5">
    <source>
        <dbReference type="SAM" id="Phobius"/>
    </source>
</evidence>
<dbReference type="OrthoDB" id="1748203at2759"/>
<dbReference type="InterPro" id="IPR006176">
    <property type="entry name" value="3-OHacyl-CoA_DH_NAD-bd"/>
</dbReference>
<keyword evidence="1" id="KW-0413">Isomerase</keyword>
<dbReference type="GO" id="GO:0016829">
    <property type="term" value="F:lyase activity"/>
    <property type="evidence" value="ECO:0007669"/>
    <property type="project" value="UniProtKB-KW"/>
</dbReference>
<keyword evidence="8" id="KW-1185">Reference proteome</keyword>